<name>A0A9D1RQJ2_9CORY</name>
<dbReference type="PANTHER" id="PTHR36844">
    <property type="entry name" value="PROTEASE PRSW"/>
    <property type="match status" value="1"/>
</dbReference>
<keyword evidence="3" id="KW-0645">Protease</keyword>
<dbReference type="AlphaFoldDB" id="A0A9D1RQJ2"/>
<accession>A0A9D1RQJ2</accession>
<dbReference type="Pfam" id="PF13367">
    <property type="entry name" value="PrsW-protease"/>
    <property type="match status" value="1"/>
</dbReference>
<dbReference type="Proteomes" id="UP000824190">
    <property type="component" value="Unassembled WGS sequence"/>
</dbReference>
<feature type="transmembrane region" description="Helical" evidence="2">
    <location>
        <begin position="111"/>
        <end position="135"/>
    </location>
</feature>
<evidence type="ECO:0000256" key="2">
    <source>
        <dbReference type="SAM" id="Phobius"/>
    </source>
</evidence>
<reference evidence="3" key="1">
    <citation type="journal article" date="2021" name="PeerJ">
        <title>Extensive microbial diversity within the chicken gut microbiome revealed by metagenomics and culture.</title>
        <authorList>
            <person name="Gilroy R."/>
            <person name="Ravi A."/>
            <person name="Getino M."/>
            <person name="Pursley I."/>
            <person name="Horton D.L."/>
            <person name="Alikhan N.F."/>
            <person name="Baker D."/>
            <person name="Gharbi K."/>
            <person name="Hall N."/>
            <person name="Watson M."/>
            <person name="Adriaenssens E.M."/>
            <person name="Foster-Nyarko E."/>
            <person name="Jarju S."/>
            <person name="Secka A."/>
            <person name="Antonio M."/>
            <person name="Oren A."/>
            <person name="Chaudhuri R.R."/>
            <person name="La Ragione R."/>
            <person name="Hildebrand F."/>
            <person name="Pallen M.J."/>
        </authorList>
    </citation>
    <scope>NUCLEOTIDE SEQUENCE</scope>
    <source>
        <strain evidence="3">CHK32-1732</strain>
    </source>
</reference>
<feature type="transmembrane region" description="Helical" evidence="2">
    <location>
        <begin position="38"/>
        <end position="56"/>
    </location>
</feature>
<feature type="transmembrane region" description="Helical" evidence="2">
    <location>
        <begin position="212"/>
        <end position="233"/>
    </location>
</feature>
<feature type="non-terminal residue" evidence="3">
    <location>
        <position position="1"/>
    </location>
</feature>
<keyword evidence="2" id="KW-0472">Membrane</keyword>
<evidence type="ECO:0000256" key="1">
    <source>
        <dbReference type="SAM" id="MobiDB-lite"/>
    </source>
</evidence>
<dbReference type="GO" id="GO:0008237">
    <property type="term" value="F:metallopeptidase activity"/>
    <property type="evidence" value="ECO:0007669"/>
    <property type="project" value="UniProtKB-KW"/>
</dbReference>
<evidence type="ECO:0000313" key="3">
    <source>
        <dbReference type="EMBL" id="HIW91937.1"/>
    </source>
</evidence>
<feature type="transmembrane region" description="Helical" evidence="2">
    <location>
        <begin position="6"/>
        <end position="26"/>
    </location>
</feature>
<keyword evidence="3" id="KW-0482">Metalloprotease</keyword>
<proteinExistence type="predicted"/>
<dbReference type="InterPro" id="IPR026898">
    <property type="entry name" value="PrsW"/>
</dbReference>
<keyword evidence="2" id="KW-1133">Transmembrane helix</keyword>
<organism evidence="3 4">
    <name type="scientific">Candidatus Corynebacterium avicola</name>
    <dbReference type="NCBI Taxonomy" id="2838527"/>
    <lineage>
        <taxon>Bacteria</taxon>
        <taxon>Bacillati</taxon>
        <taxon>Actinomycetota</taxon>
        <taxon>Actinomycetes</taxon>
        <taxon>Mycobacteriales</taxon>
        <taxon>Corynebacteriaceae</taxon>
        <taxon>Corynebacterium</taxon>
    </lineage>
</organism>
<feature type="transmembrane region" description="Helical" evidence="2">
    <location>
        <begin position="188"/>
        <end position="206"/>
    </location>
</feature>
<protein>
    <submittedName>
        <fullName evidence="3">PrsW family intramembrane metalloprotease</fullName>
    </submittedName>
</protein>
<feature type="compositionally biased region" description="Basic and acidic residues" evidence="1">
    <location>
        <begin position="332"/>
        <end position="342"/>
    </location>
</feature>
<sequence>VFPGPGVVALSLAIGAVYLAVVWFGISRLLIYRGTPKLLALTAMVWGATGGVLIGVSPTSGHLMELAYDWDVPEISMSLGGAYTEELAKGLGVWLVLQIGRAWWNRPWHGLVAGMLVGLGFETFENIMYASLFAIDHPSSDITGLLDMWLLRTVAGPLMHVLFAGLVGYGIGVAVFGRRLNRTHRLGWILACGFAGFFFHACWNIITDSVAVQLTIYVVTWCAAAALLVAAIIRCTREARPAAEAGVYPVVSIYRKVPEPLPAGHLPGLPGHPAQQVQQAQQAQHPPMWQSGPSWQDGHLPESFGRSQRETQTPERPTTWPHSDPTTWSPRRPTDPDDDPKH</sequence>
<comment type="caution">
    <text evidence="3">The sequence shown here is derived from an EMBL/GenBank/DDBJ whole genome shotgun (WGS) entry which is preliminary data.</text>
</comment>
<feature type="transmembrane region" description="Helical" evidence="2">
    <location>
        <begin position="155"/>
        <end position="176"/>
    </location>
</feature>
<feature type="compositionally biased region" description="Low complexity" evidence="1">
    <location>
        <begin position="264"/>
        <end position="284"/>
    </location>
</feature>
<dbReference type="PANTHER" id="PTHR36844:SF1">
    <property type="entry name" value="PROTEASE PRSW"/>
    <property type="match status" value="1"/>
</dbReference>
<gene>
    <name evidence="3" type="ORF">H9870_09790</name>
</gene>
<keyword evidence="3" id="KW-0378">Hydrolase</keyword>
<evidence type="ECO:0000313" key="4">
    <source>
        <dbReference type="Proteomes" id="UP000824190"/>
    </source>
</evidence>
<dbReference type="EMBL" id="DXGC01000078">
    <property type="protein sequence ID" value="HIW91937.1"/>
    <property type="molecule type" value="Genomic_DNA"/>
</dbReference>
<feature type="region of interest" description="Disordered" evidence="1">
    <location>
        <begin position="264"/>
        <end position="342"/>
    </location>
</feature>
<keyword evidence="2" id="KW-0812">Transmembrane</keyword>
<reference evidence="3" key="2">
    <citation type="submission" date="2021-04" db="EMBL/GenBank/DDBJ databases">
        <authorList>
            <person name="Gilroy R."/>
        </authorList>
    </citation>
    <scope>NUCLEOTIDE SEQUENCE</scope>
    <source>
        <strain evidence="3">CHK32-1732</strain>
    </source>
</reference>